<feature type="region of interest" description="Disordered" evidence="1">
    <location>
        <begin position="134"/>
        <end position="159"/>
    </location>
</feature>
<dbReference type="OrthoDB" id="10317694at2759"/>
<evidence type="ECO:0000256" key="1">
    <source>
        <dbReference type="SAM" id="MobiDB-lite"/>
    </source>
</evidence>
<accession>A0A4Y9Y876</accession>
<evidence type="ECO:0000313" key="3">
    <source>
        <dbReference type="Proteomes" id="UP000298327"/>
    </source>
</evidence>
<proteinExistence type="predicted"/>
<protein>
    <submittedName>
        <fullName evidence="2">Uncharacterized protein</fullName>
    </submittedName>
</protein>
<keyword evidence="3" id="KW-1185">Reference proteome</keyword>
<organism evidence="2 3">
    <name type="scientific">Dentipellis fragilis</name>
    <dbReference type="NCBI Taxonomy" id="205917"/>
    <lineage>
        <taxon>Eukaryota</taxon>
        <taxon>Fungi</taxon>
        <taxon>Dikarya</taxon>
        <taxon>Basidiomycota</taxon>
        <taxon>Agaricomycotina</taxon>
        <taxon>Agaricomycetes</taxon>
        <taxon>Russulales</taxon>
        <taxon>Hericiaceae</taxon>
        <taxon>Dentipellis</taxon>
    </lineage>
</organism>
<evidence type="ECO:0000313" key="2">
    <source>
        <dbReference type="EMBL" id="TFY58372.1"/>
    </source>
</evidence>
<sequence length="239" mass="27067">MSSTLELPQSYEWQKQMVAKYMIAIEKVAQKVRNRPDLHQLHREMGIKWYKDPENPRTRPPPNDERGRAEHFMKCNAICDSEPLTLEDCFRIKFAAYVGLTAIMTQDYPRLPTHQQNSLLAEANNMMMEEIRKDSADHDHEPAASSSSGRTSFFGAPAPAYESSGPTINPTLASTDNVGPELVGQTLTYTDTTGEDSKVCEVLECRVNVAEGKTFVIKRSDATEQISEQQMKEILRRRL</sequence>
<dbReference type="AlphaFoldDB" id="A0A4Y9Y876"/>
<gene>
    <name evidence="2" type="ORF">EVG20_g8175</name>
</gene>
<reference evidence="2 3" key="1">
    <citation type="submission" date="2019-02" db="EMBL/GenBank/DDBJ databases">
        <title>Genome sequencing of the rare red list fungi Dentipellis fragilis.</title>
        <authorList>
            <person name="Buettner E."/>
            <person name="Kellner H."/>
        </authorList>
    </citation>
    <scope>NUCLEOTIDE SEQUENCE [LARGE SCALE GENOMIC DNA]</scope>
    <source>
        <strain evidence="2 3">DSM 105465</strain>
    </source>
</reference>
<dbReference type="EMBL" id="SEOQ01000686">
    <property type="protein sequence ID" value="TFY58372.1"/>
    <property type="molecule type" value="Genomic_DNA"/>
</dbReference>
<name>A0A4Y9Y876_9AGAM</name>
<dbReference type="Proteomes" id="UP000298327">
    <property type="component" value="Unassembled WGS sequence"/>
</dbReference>
<comment type="caution">
    <text evidence="2">The sequence shown here is derived from an EMBL/GenBank/DDBJ whole genome shotgun (WGS) entry which is preliminary data.</text>
</comment>